<evidence type="ECO:0008006" key="3">
    <source>
        <dbReference type="Google" id="ProtNLM"/>
    </source>
</evidence>
<dbReference type="EMBL" id="LLXJ01009272">
    <property type="protein sequence ID" value="PKB92991.1"/>
    <property type="molecule type" value="Genomic_DNA"/>
</dbReference>
<name>A0A2N0NEI1_9GLOM</name>
<proteinExistence type="predicted"/>
<dbReference type="AlphaFoldDB" id="A0A2N0NEI1"/>
<dbReference type="VEuPathDB" id="FungiDB:RhiirA1_477222"/>
<reference evidence="1 2" key="2">
    <citation type="submission" date="2017-09" db="EMBL/GenBank/DDBJ databases">
        <title>Extensive intraspecific genome diversity in a model arbuscular mycorrhizal fungus.</title>
        <authorList>
            <person name="Chen E.C."/>
            <person name="Morin E."/>
            <person name="Beaudet D."/>
            <person name="Noel J."/>
            <person name="Ndikumana S."/>
            <person name="Charron P."/>
            <person name="St-Onge C."/>
            <person name="Giorgi J."/>
            <person name="Grigoriev I.V."/>
            <person name="Roux C."/>
            <person name="Martin F.M."/>
            <person name="Corradi N."/>
        </authorList>
    </citation>
    <scope>NUCLEOTIDE SEQUENCE [LARGE SCALE GENOMIC DNA]</scope>
    <source>
        <strain evidence="1 2">A5</strain>
    </source>
</reference>
<sequence>MTPTREEYLYKLVDLSENSHTANYVAQVVGEIIEKLDQIKYQRLCIAHAVNLIACDIVKESFGDRLLRKVNTLGSFFKSSHQAGAKLTQLIKENNIRGGGIKLYCKTRWTTASDSVDSIIRLETVLEQIITNDSNLLNDKVKRVIQTRNFFSDLRILSFVLNPLRKAVLALESKSATLGDCFLSLI</sequence>
<evidence type="ECO:0000313" key="1">
    <source>
        <dbReference type="EMBL" id="PKB92991.1"/>
    </source>
</evidence>
<evidence type="ECO:0000313" key="2">
    <source>
        <dbReference type="Proteomes" id="UP000232722"/>
    </source>
</evidence>
<reference evidence="1 2" key="1">
    <citation type="submission" date="2016-04" db="EMBL/GenBank/DDBJ databases">
        <title>Genome analyses suggest a sexual origin of heterokaryosis in a supposedly ancient asexual fungus.</title>
        <authorList>
            <person name="Ropars J."/>
            <person name="Sedzielewska K."/>
            <person name="Noel J."/>
            <person name="Charron P."/>
            <person name="Farinelli L."/>
            <person name="Marton T."/>
            <person name="Kruger M."/>
            <person name="Pelin A."/>
            <person name="Brachmann A."/>
            <person name="Corradi N."/>
        </authorList>
    </citation>
    <scope>NUCLEOTIDE SEQUENCE [LARGE SCALE GENOMIC DNA]</scope>
    <source>
        <strain evidence="1 2">A5</strain>
    </source>
</reference>
<dbReference type="Proteomes" id="UP000232722">
    <property type="component" value="Unassembled WGS sequence"/>
</dbReference>
<dbReference type="InterPro" id="IPR012337">
    <property type="entry name" value="RNaseH-like_sf"/>
</dbReference>
<gene>
    <name evidence="1" type="ORF">RhiirA5_442694</name>
</gene>
<comment type="caution">
    <text evidence="1">The sequence shown here is derived from an EMBL/GenBank/DDBJ whole genome shotgun (WGS) entry which is preliminary data.</text>
</comment>
<accession>A0A2N0NEI1</accession>
<protein>
    <recommendedName>
        <fullName evidence="3">DUF659 domain-containing protein</fullName>
    </recommendedName>
</protein>
<organism evidence="1 2">
    <name type="scientific">Rhizophagus irregularis</name>
    <dbReference type="NCBI Taxonomy" id="588596"/>
    <lineage>
        <taxon>Eukaryota</taxon>
        <taxon>Fungi</taxon>
        <taxon>Fungi incertae sedis</taxon>
        <taxon>Mucoromycota</taxon>
        <taxon>Glomeromycotina</taxon>
        <taxon>Glomeromycetes</taxon>
        <taxon>Glomerales</taxon>
        <taxon>Glomeraceae</taxon>
        <taxon>Rhizophagus</taxon>
    </lineage>
</organism>
<dbReference type="SUPFAM" id="SSF53098">
    <property type="entry name" value="Ribonuclease H-like"/>
    <property type="match status" value="1"/>
</dbReference>
<dbReference type="VEuPathDB" id="FungiDB:RhiirFUN_008775"/>
<dbReference type="VEuPathDB" id="FungiDB:FUN_018667"/>